<accession>A0ABS2L0X9</accession>
<dbReference type="InterPro" id="IPR001647">
    <property type="entry name" value="HTH_TetR"/>
</dbReference>
<reference evidence="6 7" key="1">
    <citation type="submission" date="2021-01" db="EMBL/GenBank/DDBJ databases">
        <title>Sequencing the genomes of 1000 actinobacteria strains.</title>
        <authorList>
            <person name="Klenk H.-P."/>
        </authorList>
    </citation>
    <scope>NUCLEOTIDE SEQUENCE [LARGE SCALE GENOMIC DNA]</scope>
    <source>
        <strain evidence="6 7">DSM 13057</strain>
    </source>
</reference>
<keyword evidence="7" id="KW-1185">Reference proteome</keyword>
<dbReference type="Proteomes" id="UP000776164">
    <property type="component" value="Unassembled WGS sequence"/>
</dbReference>
<dbReference type="PANTHER" id="PTHR30055:SF234">
    <property type="entry name" value="HTH-TYPE TRANSCRIPTIONAL REGULATOR BETI"/>
    <property type="match status" value="1"/>
</dbReference>
<evidence type="ECO:0000256" key="2">
    <source>
        <dbReference type="ARBA" id="ARBA00023125"/>
    </source>
</evidence>
<evidence type="ECO:0000256" key="1">
    <source>
        <dbReference type="ARBA" id="ARBA00023015"/>
    </source>
</evidence>
<sequence>MKPERQRLLDLVIDLILRVGVLDLSMSAISREIGSNNRMLLYYFGSREKLLDEACVRAFVRFPRLETMFARLRGEGDLNERLYAAWDDLAAPENRPYLVLFFQRFGAAMGDPERWRNDLHPSTHRWAEDLAEIFVAEGADDRSAALWGTHLLAVWRGMQFALLADAEPASLRESYRVGVDALTEALLQP</sequence>
<protein>
    <submittedName>
        <fullName evidence="6">AcrR family transcriptional regulator</fullName>
    </submittedName>
</protein>
<feature type="DNA-binding region" description="H-T-H motif" evidence="4">
    <location>
        <begin position="25"/>
        <end position="44"/>
    </location>
</feature>
<feature type="domain" description="HTH tetR-type" evidence="5">
    <location>
        <begin position="2"/>
        <end position="62"/>
    </location>
</feature>
<evidence type="ECO:0000259" key="5">
    <source>
        <dbReference type="PROSITE" id="PS50977"/>
    </source>
</evidence>
<evidence type="ECO:0000313" key="6">
    <source>
        <dbReference type="EMBL" id="MBM7470723.1"/>
    </source>
</evidence>
<evidence type="ECO:0000256" key="4">
    <source>
        <dbReference type="PROSITE-ProRule" id="PRU00335"/>
    </source>
</evidence>
<organism evidence="6 7">
    <name type="scientific">Subtercola frigoramans</name>
    <dbReference type="NCBI Taxonomy" id="120298"/>
    <lineage>
        <taxon>Bacteria</taxon>
        <taxon>Bacillati</taxon>
        <taxon>Actinomycetota</taxon>
        <taxon>Actinomycetes</taxon>
        <taxon>Micrococcales</taxon>
        <taxon>Microbacteriaceae</taxon>
        <taxon>Subtercola</taxon>
    </lineage>
</organism>
<keyword evidence="1" id="KW-0805">Transcription regulation</keyword>
<dbReference type="InterPro" id="IPR050109">
    <property type="entry name" value="HTH-type_TetR-like_transc_reg"/>
</dbReference>
<evidence type="ECO:0000313" key="7">
    <source>
        <dbReference type="Proteomes" id="UP000776164"/>
    </source>
</evidence>
<dbReference type="EMBL" id="JAFBBU010000001">
    <property type="protein sequence ID" value="MBM7470723.1"/>
    <property type="molecule type" value="Genomic_DNA"/>
</dbReference>
<name>A0ABS2L0X9_9MICO</name>
<gene>
    <name evidence="6" type="ORF">JOE66_000357</name>
</gene>
<evidence type="ECO:0000256" key="3">
    <source>
        <dbReference type="ARBA" id="ARBA00023163"/>
    </source>
</evidence>
<proteinExistence type="predicted"/>
<dbReference type="Gene3D" id="1.10.357.10">
    <property type="entry name" value="Tetracycline Repressor, domain 2"/>
    <property type="match status" value="1"/>
</dbReference>
<dbReference type="PANTHER" id="PTHR30055">
    <property type="entry name" value="HTH-TYPE TRANSCRIPTIONAL REGULATOR RUTR"/>
    <property type="match status" value="1"/>
</dbReference>
<comment type="caution">
    <text evidence="6">The sequence shown here is derived from an EMBL/GenBank/DDBJ whole genome shotgun (WGS) entry which is preliminary data.</text>
</comment>
<dbReference type="PROSITE" id="PS50977">
    <property type="entry name" value="HTH_TETR_2"/>
    <property type="match status" value="1"/>
</dbReference>
<dbReference type="InterPro" id="IPR009057">
    <property type="entry name" value="Homeodomain-like_sf"/>
</dbReference>
<dbReference type="RefSeq" id="WP_205106434.1">
    <property type="nucleotide sequence ID" value="NZ_BAAAHT010000018.1"/>
</dbReference>
<keyword evidence="3" id="KW-0804">Transcription</keyword>
<keyword evidence="2 4" id="KW-0238">DNA-binding</keyword>
<dbReference type="SUPFAM" id="SSF46689">
    <property type="entry name" value="Homeodomain-like"/>
    <property type="match status" value="1"/>
</dbReference>